<reference evidence="7 8" key="1">
    <citation type="journal article" date="2012" name="J. Am. Chem. Soc.">
        <title>Bacterial biosynthesis and maturation of the didemnin anti-cancer agents.</title>
        <authorList>
            <person name="Xu Y."/>
            <person name="Kersten R.D."/>
            <person name="Nam S.J."/>
            <person name="Lu L."/>
            <person name="Al-Suwailem A.M."/>
            <person name="Zheng H."/>
            <person name="Fenical W."/>
            <person name="Dorrestein P.C."/>
            <person name="Moore B.S."/>
            <person name="Qian P.Y."/>
        </authorList>
    </citation>
    <scope>NUCLEOTIDE SEQUENCE [LARGE SCALE GENOMIC DNA]</scope>
    <source>
        <strain evidence="7 8">KA081020-065</strain>
    </source>
</reference>
<dbReference type="EMBL" id="CP003236">
    <property type="protein sequence ID" value="AFK52213.1"/>
    <property type="molecule type" value="Genomic_DNA"/>
</dbReference>
<dbReference type="InterPro" id="IPR029063">
    <property type="entry name" value="SAM-dependent_MTases_sf"/>
</dbReference>
<comment type="catalytic activity">
    <reaction evidence="5">
        <text>a 3-(all-trans-polyprenyl)benzene-1,2-diol + S-adenosyl-L-methionine = a 2-methoxy-6-(all-trans-polyprenyl)phenol + S-adenosyl-L-homocysteine + H(+)</text>
        <dbReference type="Rhea" id="RHEA:31411"/>
        <dbReference type="Rhea" id="RHEA-COMP:9550"/>
        <dbReference type="Rhea" id="RHEA-COMP:9551"/>
        <dbReference type="ChEBI" id="CHEBI:15378"/>
        <dbReference type="ChEBI" id="CHEBI:57856"/>
        <dbReference type="ChEBI" id="CHEBI:59789"/>
        <dbReference type="ChEBI" id="CHEBI:62729"/>
        <dbReference type="ChEBI" id="CHEBI:62731"/>
        <dbReference type="EC" id="2.1.1.222"/>
    </reaction>
</comment>
<dbReference type="SUPFAM" id="SSF53335">
    <property type="entry name" value="S-adenosyl-L-methionine-dependent methyltransferases"/>
    <property type="match status" value="1"/>
</dbReference>
<protein>
    <recommendedName>
        <fullName evidence="5">Ubiquinone biosynthesis O-methyltransferase</fullName>
    </recommendedName>
    <alternativeName>
        <fullName evidence="5">2-polyprenyl-6-hydroxyphenol methylase</fullName>
        <ecNumber evidence="5">2.1.1.222</ecNumber>
    </alternativeName>
    <alternativeName>
        <fullName evidence="5">3-demethylubiquinone 3-O-methyltransferase</fullName>
        <ecNumber evidence="5">2.1.1.64</ecNumber>
    </alternativeName>
</protein>
<dbReference type="UniPathway" id="UPA00232"/>
<dbReference type="KEGG" id="tmo:TMO_0374"/>
<dbReference type="PANTHER" id="PTHR43464:SF19">
    <property type="entry name" value="UBIQUINONE BIOSYNTHESIS O-METHYLTRANSFERASE, MITOCHONDRIAL"/>
    <property type="match status" value="1"/>
</dbReference>
<evidence type="ECO:0000256" key="4">
    <source>
        <dbReference type="ARBA" id="ARBA00022691"/>
    </source>
</evidence>
<feature type="binding site" evidence="5">
    <location>
        <position position="55"/>
    </location>
    <ligand>
        <name>S-adenosyl-L-methionine</name>
        <dbReference type="ChEBI" id="CHEBI:59789"/>
    </ligand>
</feature>
<feature type="binding site" evidence="5">
    <location>
        <position position="152"/>
    </location>
    <ligand>
        <name>S-adenosyl-L-methionine</name>
        <dbReference type="ChEBI" id="CHEBI:59789"/>
    </ligand>
</feature>
<dbReference type="InterPro" id="IPR013216">
    <property type="entry name" value="Methyltransf_11"/>
</dbReference>
<comment type="function">
    <text evidence="5">O-methyltransferase that catalyzes the 2 O-methylation steps in the ubiquinone biosynthetic pathway.</text>
</comment>
<evidence type="ECO:0000256" key="1">
    <source>
        <dbReference type="ARBA" id="ARBA00022603"/>
    </source>
</evidence>
<feature type="binding site" evidence="5">
    <location>
        <position position="86"/>
    </location>
    <ligand>
        <name>S-adenosyl-L-methionine</name>
        <dbReference type="ChEBI" id="CHEBI:59789"/>
    </ligand>
</feature>
<dbReference type="CDD" id="cd02440">
    <property type="entry name" value="AdoMet_MTases"/>
    <property type="match status" value="1"/>
</dbReference>
<evidence type="ECO:0000256" key="3">
    <source>
        <dbReference type="ARBA" id="ARBA00022688"/>
    </source>
</evidence>
<keyword evidence="1 5" id="KW-0489">Methyltransferase</keyword>
<dbReference type="GO" id="GO:0032259">
    <property type="term" value="P:methylation"/>
    <property type="evidence" value="ECO:0007669"/>
    <property type="project" value="UniProtKB-KW"/>
</dbReference>
<dbReference type="Pfam" id="PF08241">
    <property type="entry name" value="Methyltransf_11"/>
    <property type="match status" value="1"/>
</dbReference>
<organism evidence="7 8">
    <name type="scientific">Tistrella mobilis (strain KA081020-065)</name>
    <dbReference type="NCBI Taxonomy" id="1110502"/>
    <lineage>
        <taxon>Bacteria</taxon>
        <taxon>Pseudomonadati</taxon>
        <taxon>Pseudomonadota</taxon>
        <taxon>Alphaproteobacteria</taxon>
        <taxon>Geminicoccales</taxon>
        <taxon>Geminicoccaceae</taxon>
        <taxon>Tistrella</taxon>
    </lineage>
</organism>
<dbReference type="EC" id="2.1.1.222" evidence="5"/>
<dbReference type="HAMAP" id="MF_00472">
    <property type="entry name" value="UbiG"/>
    <property type="match status" value="1"/>
</dbReference>
<dbReference type="Proteomes" id="UP000005258">
    <property type="component" value="Chromosome"/>
</dbReference>
<keyword evidence="3 5" id="KW-0831">Ubiquinone biosynthesis</keyword>
<sequence length="263" mass="27890">MIQPMPSPRKIQVMTPAPATGTVDAREIDTFTRMAEEWWDPSGPFAPLHALNPARIGYIRDTVCKTLGRPVDGMRPLDGLAIIDIGCGGGLVSEPLARLGAAVTGLDAGARNIAVASAHAADAGLDITYRAAAVEDLVAAGETEAFDVVLTLEIVEHVADPDLFLTSAARLLKPGGVLIASTLNRTPKSFLGAIVAAEYVLRWVPRGTHDWRKFLRPSELARGLRNAGLRPFEAVGLNRDPAAGWQVGGSLGINYFIAARKPG</sequence>
<accession>I3THH5</accession>
<dbReference type="EC" id="2.1.1.64" evidence="5"/>
<evidence type="ECO:0000313" key="7">
    <source>
        <dbReference type="EMBL" id="AFK52213.1"/>
    </source>
</evidence>
<dbReference type="AlphaFoldDB" id="I3THH5"/>
<dbReference type="PANTHER" id="PTHR43464">
    <property type="entry name" value="METHYLTRANSFERASE"/>
    <property type="match status" value="1"/>
</dbReference>
<dbReference type="Gene3D" id="3.40.50.150">
    <property type="entry name" value="Vaccinia Virus protein VP39"/>
    <property type="match status" value="1"/>
</dbReference>
<dbReference type="GO" id="GO:0061542">
    <property type="term" value="F:3-demethylubiquinol 3-O-methyltransferase activity"/>
    <property type="evidence" value="ECO:0007669"/>
    <property type="project" value="UniProtKB-UniRule"/>
</dbReference>
<keyword evidence="2 5" id="KW-0808">Transferase</keyword>
<comment type="similarity">
    <text evidence="5">Belongs to the methyltransferase superfamily. UbiG/COQ3 family.</text>
</comment>
<dbReference type="InterPro" id="IPR010233">
    <property type="entry name" value="UbiG_MeTrfase"/>
</dbReference>
<proteinExistence type="inferred from homology"/>
<comment type="pathway">
    <text evidence="5">Cofactor biosynthesis; ubiquinone biosynthesis.</text>
</comment>
<name>I3THH5_TISMK</name>
<dbReference type="GO" id="GO:0102208">
    <property type="term" value="F:2-polyprenyl-6-hydroxyphenol methylase activity"/>
    <property type="evidence" value="ECO:0007669"/>
    <property type="project" value="UniProtKB-EC"/>
</dbReference>
<dbReference type="PATRIC" id="fig|1110502.3.peg.385"/>
<dbReference type="NCBIfam" id="TIGR01983">
    <property type="entry name" value="UbiG"/>
    <property type="match status" value="1"/>
</dbReference>
<dbReference type="eggNOG" id="COG2227">
    <property type="taxonomic scope" value="Bacteria"/>
</dbReference>
<feature type="domain" description="Methyltransferase type 11" evidence="6">
    <location>
        <begin position="83"/>
        <end position="179"/>
    </location>
</feature>
<gene>
    <name evidence="5 7" type="primary">ubiG</name>
    <name evidence="7" type="ordered locus">TMO_0374</name>
</gene>
<evidence type="ECO:0000256" key="5">
    <source>
        <dbReference type="HAMAP-Rule" id="MF_00472"/>
    </source>
</evidence>
<dbReference type="GO" id="GO:0010420">
    <property type="term" value="F:polyprenyldihydroxybenzoate methyltransferase activity"/>
    <property type="evidence" value="ECO:0007669"/>
    <property type="project" value="InterPro"/>
</dbReference>
<dbReference type="HOGENOM" id="CLU_042432_0_0_5"/>
<dbReference type="STRING" id="1110502.TMO_0374"/>
<keyword evidence="8" id="KW-1185">Reference proteome</keyword>
<comment type="catalytic activity">
    <reaction evidence="5">
        <text>a 3-demethylubiquinol + S-adenosyl-L-methionine = a ubiquinol + S-adenosyl-L-homocysteine + H(+)</text>
        <dbReference type="Rhea" id="RHEA:44380"/>
        <dbReference type="Rhea" id="RHEA-COMP:9566"/>
        <dbReference type="Rhea" id="RHEA-COMP:10914"/>
        <dbReference type="ChEBI" id="CHEBI:15378"/>
        <dbReference type="ChEBI" id="CHEBI:17976"/>
        <dbReference type="ChEBI" id="CHEBI:57856"/>
        <dbReference type="ChEBI" id="CHEBI:59789"/>
        <dbReference type="ChEBI" id="CHEBI:84422"/>
        <dbReference type="EC" id="2.1.1.64"/>
    </reaction>
</comment>
<feature type="binding site" evidence="5">
    <location>
        <position position="107"/>
    </location>
    <ligand>
        <name>S-adenosyl-L-methionine</name>
        <dbReference type="ChEBI" id="CHEBI:59789"/>
    </ligand>
</feature>
<evidence type="ECO:0000313" key="8">
    <source>
        <dbReference type="Proteomes" id="UP000005258"/>
    </source>
</evidence>
<evidence type="ECO:0000256" key="2">
    <source>
        <dbReference type="ARBA" id="ARBA00022679"/>
    </source>
</evidence>
<keyword evidence="4 5" id="KW-0949">S-adenosyl-L-methionine</keyword>
<evidence type="ECO:0000259" key="6">
    <source>
        <dbReference type="Pfam" id="PF08241"/>
    </source>
</evidence>